<feature type="transmembrane region" description="Helical" evidence="8">
    <location>
        <begin position="88"/>
        <end position="106"/>
    </location>
</feature>
<keyword evidence="4 8" id="KW-0812">Transmembrane</keyword>
<feature type="transmembrane region" description="Helical" evidence="8">
    <location>
        <begin position="410"/>
        <end position="428"/>
    </location>
</feature>
<feature type="transmembrane region" description="Helical" evidence="8">
    <location>
        <begin position="385"/>
        <end position="403"/>
    </location>
</feature>
<evidence type="ECO:0000256" key="4">
    <source>
        <dbReference type="ARBA" id="ARBA00022692"/>
    </source>
</evidence>
<feature type="transmembrane region" description="Helical" evidence="8">
    <location>
        <begin position="286"/>
        <end position="305"/>
    </location>
</feature>
<evidence type="ECO:0000313" key="10">
    <source>
        <dbReference type="Proteomes" id="UP000179266"/>
    </source>
</evidence>
<feature type="transmembrane region" description="Helical" evidence="8">
    <location>
        <begin position="311"/>
        <end position="334"/>
    </location>
</feature>
<feature type="transmembrane region" description="Helical" evidence="8">
    <location>
        <begin position="488"/>
        <end position="509"/>
    </location>
</feature>
<evidence type="ECO:0000256" key="2">
    <source>
        <dbReference type="ARBA" id="ARBA00022475"/>
    </source>
</evidence>
<keyword evidence="6 8" id="KW-0472">Membrane</keyword>
<keyword evidence="5 8" id="KW-1133">Transmembrane helix</keyword>
<evidence type="ECO:0000256" key="6">
    <source>
        <dbReference type="ARBA" id="ARBA00023136"/>
    </source>
</evidence>
<dbReference type="GO" id="GO:0005886">
    <property type="term" value="C:plasma membrane"/>
    <property type="evidence" value="ECO:0007669"/>
    <property type="project" value="UniProtKB-SubCell"/>
</dbReference>
<accession>A0A1F7RS34</accession>
<feature type="transmembrane region" description="Helical" evidence="8">
    <location>
        <begin position="189"/>
        <end position="212"/>
    </location>
</feature>
<sequence length="518" mass="59785">MNIRYYLIITGVLITGTTFLVSAVCHSGNPHLKSLQIFTAPLMNLFLVLETVIEKKKLYIFLNLFIPSIIILYKLVSGFRLKKYLPILRGFLACIVMVTGLTYYFYEAVLNPLIPENSRSRDFGMYYLGALGVKESHNFYYDYAYYIRDKRQDHSFIVLDGVDPDPGYLDRQLAAHGMELIPPYTYPPLWYIMCLPLLAFTWITAFDVFMIFNQFCLATALICLPIDQTRKIPPADFCLISGLLFYFYPLIRTVNGGQANLVVLALITISLLLIKHQKEWTAGAFLALATAIKLHPLILIGYCLMKKKYRVFYSAVIWILILMILSTVFVGWQIMKVYYLEVLPKWASNMRAHDMNVSIAGFVSRLFIGYRWLTPPFHNPALARTIVTLSALSILIAIAILFYKRKTTYIDCFNMEFSIVIIATALVSTWTLDHHLVLLLIPFAVLLQYRQNDSLRWGKMILLLLAYSLISWRYHYWEPFYRQGLGTLLLSIRTGGIICLMAAALYEYLRYADRKEKV</sequence>
<feature type="transmembrane region" description="Helical" evidence="8">
    <location>
        <begin position="59"/>
        <end position="76"/>
    </location>
</feature>
<feature type="transmembrane region" description="Helical" evidence="8">
    <location>
        <begin position="6"/>
        <end position="25"/>
    </location>
</feature>
<dbReference type="EMBL" id="MGDD01000227">
    <property type="protein sequence ID" value="OGL44369.1"/>
    <property type="molecule type" value="Genomic_DNA"/>
</dbReference>
<keyword evidence="3" id="KW-0808">Transferase</keyword>
<dbReference type="AlphaFoldDB" id="A0A1F7RS34"/>
<comment type="subcellular location">
    <subcellularLocation>
        <location evidence="1">Cell membrane</location>
        <topology evidence="1">Multi-pass membrane protein</topology>
    </subcellularLocation>
</comment>
<feature type="transmembrane region" description="Helical" evidence="8">
    <location>
        <begin position="457"/>
        <end position="476"/>
    </location>
</feature>
<evidence type="ECO:0000256" key="7">
    <source>
        <dbReference type="ARBA" id="ARBA00024033"/>
    </source>
</evidence>
<proteinExistence type="inferred from homology"/>
<dbReference type="Pfam" id="PF09594">
    <property type="entry name" value="GT87"/>
    <property type="match status" value="1"/>
</dbReference>
<evidence type="ECO:0008006" key="11">
    <source>
        <dbReference type="Google" id="ProtNLM"/>
    </source>
</evidence>
<name>A0A1F7RS34_9BACT</name>
<feature type="transmembrane region" description="Helical" evidence="8">
    <location>
        <begin position="257"/>
        <end position="274"/>
    </location>
</feature>
<evidence type="ECO:0000313" key="9">
    <source>
        <dbReference type="EMBL" id="OGL44369.1"/>
    </source>
</evidence>
<feature type="transmembrane region" description="Helical" evidence="8">
    <location>
        <begin position="37"/>
        <end position="53"/>
    </location>
</feature>
<evidence type="ECO:0000256" key="5">
    <source>
        <dbReference type="ARBA" id="ARBA00022989"/>
    </source>
</evidence>
<reference evidence="9 10" key="1">
    <citation type="journal article" date="2016" name="Nat. Commun.">
        <title>Thousands of microbial genomes shed light on interconnected biogeochemical processes in an aquifer system.</title>
        <authorList>
            <person name="Anantharaman K."/>
            <person name="Brown C.T."/>
            <person name="Hug L.A."/>
            <person name="Sharon I."/>
            <person name="Castelle C.J."/>
            <person name="Probst A.J."/>
            <person name="Thomas B.C."/>
            <person name="Singh A."/>
            <person name="Wilkins M.J."/>
            <person name="Karaoz U."/>
            <person name="Brodie E.L."/>
            <person name="Williams K.H."/>
            <person name="Hubbard S.S."/>
            <person name="Banfield J.F."/>
        </authorList>
    </citation>
    <scope>NUCLEOTIDE SEQUENCE [LARGE SCALE GENOMIC DNA]</scope>
</reference>
<evidence type="ECO:0000256" key="3">
    <source>
        <dbReference type="ARBA" id="ARBA00022679"/>
    </source>
</evidence>
<organism evidence="9 10">
    <name type="scientific">Candidatus Schekmanbacteria bacterium RBG_13_48_7</name>
    <dbReference type="NCBI Taxonomy" id="1817878"/>
    <lineage>
        <taxon>Bacteria</taxon>
        <taxon>Candidatus Schekmaniibacteriota</taxon>
    </lineage>
</organism>
<comment type="caution">
    <text evidence="9">The sequence shown here is derived from an EMBL/GenBank/DDBJ whole genome shotgun (WGS) entry which is preliminary data.</text>
</comment>
<dbReference type="Proteomes" id="UP000179266">
    <property type="component" value="Unassembled WGS sequence"/>
</dbReference>
<feature type="transmembrane region" description="Helical" evidence="8">
    <location>
        <begin position="232"/>
        <end position="251"/>
    </location>
</feature>
<protein>
    <recommendedName>
        <fullName evidence="11">DUF2029 domain-containing protein</fullName>
    </recommendedName>
</protein>
<dbReference type="GO" id="GO:0016758">
    <property type="term" value="F:hexosyltransferase activity"/>
    <property type="evidence" value="ECO:0007669"/>
    <property type="project" value="InterPro"/>
</dbReference>
<keyword evidence="2" id="KW-1003">Cell membrane</keyword>
<dbReference type="InterPro" id="IPR018584">
    <property type="entry name" value="GT87"/>
</dbReference>
<gene>
    <name evidence="9" type="ORF">A2161_02815</name>
</gene>
<comment type="similarity">
    <text evidence="7">Belongs to the glycosyltransferase 87 family.</text>
</comment>
<evidence type="ECO:0000256" key="8">
    <source>
        <dbReference type="SAM" id="Phobius"/>
    </source>
</evidence>
<evidence type="ECO:0000256" key="1">
    <source>
        <dbReference type="ARBA" id="ARBA00004651"/>
    </source>
</evidence>